<dbReference type="EMBL" id="JABMKT010000019">
    <property type="protein sequence ID" value="NYV28053.1"/>
    <property type="molecule type" value="Genomic_DNA"/>
</dbReference>
<keyword evidence="5" id="KW-1185">Reference proteome</keyword>
<protein>
    <submittedName>
        <fullName evidence="4">Zinc ABC transporter substrate-binding protein</fullName>
    </submittedName>
</protein>
<evidence type="ECO:0000313" key="5">
    <source>
        <dbReference type="Proteomes" id="UP000526184"/>
    </source>
</evidence>
<organism evidence="4 5">
    <name type="scientific">Streptobacillus felis</name>
    <dbReference type="NCBI Taxonomy" id="1384509"/>
    <lineage>
        <taxon>Bacteria</taxon>
        <taxon>Fusobacteriati</taxon>
        <taxon>Fusobacteriota</taxon>
        <taxon>Fusobacteriia</taxon>
        <taxon>Fusobacteriales</taxon>
        <taxon>Leptotrichiaceae</taxon>
        <taxon>Streptobacillus</taxon>
    </lineage>
</organism>
<name>A0A7Z0PG18_9FUSO</name>
<keyword evidence="3" id="KW-0732">Signal</keyword>
<dbReference type="PANTHER" id="PTHR42953">
    <property type="entry name" value="HIGH-AFFINITY ZINC UPTAKE SYSTEM PROTEIN ZNUA-RELATED"/>
    <property type="match status" value="1"/>
</dbReference>
<reference evidence="4 5" key="1">
    <citation type="submission" date="2020-05" db="EMBL/GenBank/DDBJ databases">
        <title>Streptobacillus felis strain LHL191014123.</title>
        <authorList>
            <person name="Fawzy A."/>
            <person name="Rau J."/>
            <person name="Risse K."/>
            <person name="Schauerte N."/>
            <person name="Geiger C."/>
            <person name="Blom J."/>
            <person name="Imirzalioglu C."/>
            <person name="Falgenhauer J."/>
            <person name="Bach A."/>
            <person name="Herden C."/>
            <person name="Eisenberg T."/>
        </authorList>
    </citation>
    <scope>NUCLEOTIDE SEQUENCE [LARGE SCALE GENOMIC DNA]</scope>
    <source>
        <strain evidence="4 5">LHL191014123</strain>
    </source>
</reference>
<dbReference type="Proteomes" id="UP000526184">
    <property type="component" value="Unassembled WGS sequence"/>
</dbReference>
<dbReference type="SUPFAM" id="SSF53807">
    <property type="entry name" value="Helical backbone' metal receptor"/>
    <property type="match status" value="1"/>
</dbReference>
<dbReference type="Gene3D" id="3.40.50.1980">
    <property type="entry name" value="Nitrogenase molybdenum iron protein domain"/>
    <property type="match status" value="2"/>
</dbReference>
<dbReference type="GO" id="GO:0046872">
    <property type="term" value="F:metal ion binding"/>
    <property type="evidence" value="ECO:0007669"/>
    <property type="project" value="InterPro"/>
</dbReference>
<sequence>MKKIVFKLIMLLLLISNVSLANLKIGVSMLPYYSFTSNIVGERAEVIQILPADVDVHAYQPSPDEVKKIANLDVLIINGTGIDDYMYNLVKASNNKKIVIINSNKNVSLLPVSGERGSNKSVNTHTFISTQASIQQINTIAKELAKLDSENGSYFLKNARDYSKKLSNIKSKKIKEIAELRKGKNLTVATTHGGYDYILGELGIKVGVVIEPKNHNKPSANDLKIAIDLIKKYKIDILFESDGASSPYTKAIQKETGVVVEQLLHMTNGKYAKDTFEKDLEKNFDRIISALRKVNKK</sequence>
<evidence type="ECO:0000256" key="2">
    <source>
        <dbReference type="ARBA" id="ARBA00022448"/>
    </source>
</evidence>
<dbReference type="InterPro" id="IPR006129">
    <property type="entry name" value="AdhesinB"/>
</dbReference>
<keyword evidence="2" id="KW-0813">Transport</keyword>
<dbReference type="PANTHER" id="PTHR42953:SF3">
    <property type="entry name" value="HIGH-AFFINITY ZINC UPTAKE SYSTEM PROTEIN ZNUA"/>
    <property type="match status" value="1"/>
</dbReference>
<dbReference type="GO" id="GO:0030001">
    <property type="term" value="P:metal ion transport"/>
    <property type="evidence" value="ECO:0007669"/>
    <property type="project" value="InterPro"/>
</dbReference>
<comment type="caution">
    <text evidence="4">The sequence shown here is derived from an EMBL/GenBank/DDBJ whole genome shotgun (WGS) entry which is preliminary data.</text>
</comment>
<comment type="similarity">
    <text evidence="1">Belongs to the bacterial solute-binding protein 9 family.</text>
</comment>
<accession>A0A7Z0PG18</accession>
<evidence type="ECO:0000256" key="1">
    <source>
        <dbReference type="ARBA" id="ARBA00011028"/>
    </source>
</evidence>
<dbReference type="AlphaFoldDB" id="A0A7Z0PG18"/>
<gene>
    <name evidence="4" type="ORF">HP397_04400</name>
</gene>
<dbReference type="PRINTS" id="PR00691">
    <property type="entry name" value="ADHESINB"/>
</dbReference>
<dbReference type="Pfam" id="PF01297">
    <property type="entry name" value="ZnuA"/>
    <property type="match status" value="1"/>
</dbReference>
<dbReference type="RefSeq" id="WP_180136155.1">
    <property type="nucleotide sequence ID" value="NZ_JABMKT010000019.1"/>
</dbReference>
<evidence type="ECO:0000313" key="4">
    <source>
        <dbReference type="EMBL" id="NYV28053.1"/>
    </source>
</evidence>
<dbReference type="InterPro" id="IPR006127">
    <property type="entry name" value="ZnuA-like"/>
</dbReference>
<dbReference type="InterPro" id="IPR050492">
    <property type="entry name" value="Bact_metal-bind_prot9"/>
</dbReference>
<dbReference type="GO" id="GO:0007155">
    <property type="term" value="P:cell adhesion"/>
    <property type="evidence" value="ECO:0007669"/>
    <property type="project" value="InterPro"/>
</dbReference>
<evidence type="ECO:0000256" key="3">
    <source>
        <dbReference type="ARBA" id="ARBA00022729"/>
    </source>
</evidence>
<proteinExistence type="inferred from homology"/>